<dbReference type="AlphaFoldDB" id="A0A0N9U6L6"/>
<dbReference type="PANTHER" id="PTHR24321">
    <property type="entry name" value="DEHYDROGENASES, SHORT CHAIN"/>
    <property type="match status" value="1"/>
</dbReference>
<dbReference type="SUPFAM" id="SSF51735">
    <property type="entry name" value="NAD(P)-binding Rossmann-fold domains"/>
    <property type="match status" value="1"/>
</dbReference>
<dbReference type="KEGG" id="smag:AN936_10970"/>
<dbReference type="Gene3D" id="3.40.50.720">
    <property type="entry name" value="NAD(P)-binding Rossmann-like Domain"/>
    <property type="match status" value="1"/>
</dbReference>
<evidence type="ECO:0000313" key="4">
    <source>
        <dbReference type="Proteomes" id="UP000058074"/>
    </source>
</evidence>
<evidence type="ECO:0000313" key="3">
    <source>
        <dbReference type="EMBL" id="ALH80873.1"/>
    </source>
</evidence>
<dbReference type="InterPro" id="IPR002347">
    <property type="entry name" value="SDR_fam"/>
</dbReference>
<dbReference type="RefSeq" id="WP_054588174.1">
    <property type="nucleotide sequence ID" value="NZ_CP012700.1"/>
</dbReference>
<name>A0A0N9U6L6_SPHMC</name>
<accession>A0A0N9U6L6</accession>
<dbReference type="InterPro" id="IPR036291">
    <property type="entry name" value="NAD(P)-bd_dom_sf"/>
</dbReference>
<reference evidence="3 4" key="1">
    <citation type="journal article" date="2015" name="Genome Announc.">
        <title>Complete Genome Sequence of Polypropylene Glycol- and Polyethylene Glycol-Degrading Sphingopyxis macrogoltabida Strain EY-1.</title>
        <authorList>
            <person name="Ohtsubo Y."/>
            <person name="Nagata Y."/>
            <person name="Numata M."/>
            <person name="Tsuchikane K."/>
            <person name="Hosoyama A."/>
            <person name="Yamazoe A."/>
            <person name="Tsuda M."/>
            <person name="Fujita N."/>
            <person name="Kawai F."/>
        </authorList>
    </citation>
    <scope>NUCLEOTIDE SEQUENCE [LARGE SCALE GENOMIC DNA]</scope>
    <source>
        <strain evidence="3 4">EY-1</strain>
    </source>
</reference>
<dbReference type="EMBL" id="CP012700">
    <property type="protein sequence ID" value="ALH80873.1"/>
    <property type="molecule type" value="Genomic_DNA"/>
</dbReference>
<dbReference type="PATRIC" id="fig|33050.5.peg.2270"/>
<dbReference type="PANTHER" id="PTHR24321:SF8">
    <property type="entry name" value="ESTRADIOL 17-BETA-DEHYDROGENASE 8-RELATED"/>
    <property type="match status" value="1"/>
</dbReference>
<dbReference type="InterPro" id="IPR020904">
    <property type="entry name" value="Sc_DH/Rdtase_CS"/>
</dbReference>
<dbReference type="PRINTS" id="PR00081">
    <property type="entry name" value="GDHRDH"/>
</dbReference>
<dbReference type="PROSITE" id="PS00061">
    <property type="entry name" value="ADH_SHORT"/>
    <property type="match status" value="1"/>
</dbReference>
<proteinExistence type="inferred from homology"/>
<organism evidence="3 4">
    <name type="scientific">Sphingopyxis macrogoltabida</name>
    <name type="common">Sphingomonas macrogoltabidus</name>
    <dbReference type="NCBI Taxonomy" id="33050"/>
    <lineage>
        <taxon>Bacteria</taxon>
        <taxon>Pseudomonadati</taxon>
        <taxon>Pseudomonadota</taxon>
        <taxon>Alphaproteobacteria</taxon>
        <taxon>Sphingomonadales</taxon>
        <taxon>Sphingomonadaceae</taxon>
        <taxon>Sphingopyxis</taxon>
    </lineage>
</organism>
<dbReference type="OrthoDB" id="9792355at2"/>
<dbReference type="Proteomes" id="UP000058074">
    <property type="component" value="Chromosome"/>
</dbReference>
<protein>
    <recommendedName>
        <fullName evidence="5">Oxidoreductase</fullName>
    </recommendedName>
</protein>
<dbReference type="FunFam" id="3.40.50.720:FF:000084">
    <property type="entry name" value="Short-chain dehydrogenase reductase"/>
    <property type="match status" value="1"/>
</dbReference>
<keyword evidence="2" id="KW-0560">Oxidoreductase</keyword>
<dbReference type="Pfam" id="PF13561">
    <property type="entry name" value="adh_short_C2"/>
    <property type="match status" value="1"/>
</dbReference>
<dbReference type="GO" id="GO:0016491">
    <property type="term" value="F:oxidoreductase activity"/>
    <property type="evidence" value="ECO:0007669"/>
    <property type="project" value="UniProtKB-KW"/>
</dbReference>
<evidence type="ECO:0000256" key="2">
    <source>
        <dbReference type="ARBA" id="ARBA00023002"/>
    </source>
</evidence>
<evidence type="ECO:0008006" key="5">
    <source>
        <dbReference type="Google" id="ProtNLM"/>
    </source>
</evidence>
<dbReference type="PRINTS" id="PR00080">
    <property type="entry name" value="SDRFAMILY"/>
</dbReference>
<sequence length="255" mass="26518">MSGTSPLLDGKVVIVTGAGSGIGRAAARVFAEDGAQLALFDRDPRGNEETRDLIGGSARAWTCNVADEASVAEAVAGVVATFGRLDGAFNNAGIEMANKLVPDLDAAEWARIMDINLTGVFLCMKYQTRAMQGAGGAIVNNSSGDGIIGAPYASDYVATKHGVVGLTRAAACETRYTGVRVNAVLPGLILTPMVEERLLGNPAFEAQVAPMVERHSIGRFGQPEEVGQAACWLLSDRASFVNGALLTVDGGYTAR</sequence>
<evidence type="ECO:0000256" key="1">
    <source>
        <dbReference type="ARBA" id="ARBA00006484"/>
    </source>
</evidence>
<comment type="similarity">
    <text evidence="1">Belongs to the short-chain dehydrogenases/reductases (SDR) family.</text>
</comment>
<gene>
    <name evidence="3" type="ORF">AN936_10970</name>
</gene>
<dbReference type="CDD" id="cd05233">
    <property type="entry name" value="SDR_c"/>
    <property type="match status" value="1"/>
</dbReference>